<sequence>MIEKPVGMAQLKSAASLKYPIADPQYQYLVLNQKPCIPDRPGTNPPVSHLDLSQLKNSFAFKWPHRRLVISIANANAQKRLSTPPLGSDVRGLKRTFFLIWASVSRRKGFLFCREKILLLAQLFH</sequence>
<evidence type="ECO:0000313" key="2">
    <source>
        <dbReference type="Proteomes" id="UP000499080"/>
    </source>
</evidence>
<dbReference type="AlphaFoldDB" id="A0A4Y2EA41"/>
<dbReference type="Proteomes" id="UP000499080">
    <property type="component" value="Unassembled WGS sequence"/>
</dbReference>
<accession>A0A4Y2EA41</accession>
<name>A0A4Y2EA41_ARAVE</name>
<proteinExistence type="predicted"/>
<gene>
    <name evidence="1" type="ORF">AVEN_153401_1</name>
</gene>
<comment type="caution">
    <text evidence="1">The sequence shown here is derived from an EMBL/GenBank/DDBJ whole genome shotgun (WGS) entry which is preliminary data.</text>
</comment>
<organism evidence="1 2">
    <name type="scientific">Araneus ventricosus</name>
    <name type="common">Orbweaver spider</name>
    <name type="synonym">Epeira ventricosa</name>
    <dbReference type="NCBI Taxonomy" id="182803"/>
    <lineage>
        <taxon>Eukaryota</taxon>
        <taxon>Metazoa</taxon>
        <taxon>Ecdysozoa</taxon>
        <taxon>Arthropoda</taxon>
        <taxon>Chelicerata</taxon>
        <taxon>Arachnida</taxon>
        <taxon>Araneae</taxon>
        <taxon>Araneomorphae</taxon>
        <taxon>Entelegynae</taxon>
        <taxon>Araneoidea</taxon>
        <taxon>Araneidae</taxon>
        <taxon>Araneus</taxon>
    </lineage>
</organism>
<dbReference type="EMBL" id="BGPR01000533">
    <property type="protein sequence ID" value="GBM25216.1"/>
    <property type="molecule type" value="Genomic_DNA"/>
</dbReference>
<evidence type="ECO:0000313" key="1">
    <source>
        <dbReference type="EMBL" id="GBM25216.1"/>
    </source>
</evidence>
<protein>
    <submittedName>
        <fullName evidence="1">Uncharacterized protein</fullName>
    </submittedName>
</protein>
<keyword evidence="2" id="KW-1185">Reference proteome</keyword>
<reference evidence="1 2" key="1">
    <citation type="journal article" date="2019" name="Sci. Rep.">
        <title>Orb-weaving spider Araneus ventricosus genome elucidates the spidroin gene catalogue.</title>
        <authorList>
            <person name="Kono N."/>
            <person name="Nakamura H."/>
            <person name="Ohtoshi R."/>
            <person name="Moran D.A.P."/>
            <person name="Shinohara A."/>
            <person name="Yoshida Y."/>
            <person name="Fujiwara M."/>
            <person name="Mori M."/>
            <person name="Tomita M."/>
            <person name="Arakawa K."/>
        </authorList>
    </citation>
    <scope>NUCLEOTIDE SEQUENCE [LARGE SCALE GENOMIC DNA]</scope>
</reference>